<gene>
    <name evidence="1" type="ORF">QR680_008102</name>
</gene>
<reference evidence="1" key="1">
    <citation type="submission" date="2023-06" db="EMBL/GenBank/DDBJ databases">
        <title>Genomic analysis of the entomopathogenic nematode Steinernema hermaphroditum.</title>
        <authorList>
            <person name="Schwarz E.M."/>
            <person name="Heppert J.K."/>
            <person name="Baniya A."/>
            <person name="Schwartz H.T."/>
            <person name="Tan C.-H."/>
            <person name="Antoshechkin I."/>
            <person name="Sternberg P.W."/>
            <person name="Goodrich-Blair H."/>
            <person name="Dillman A.R."/>
        </authorList>
    </citation>
    <scope>NUCLEOTIDE SEQUENCE</scope>
    <source>
        <strain evidence="1">PS9179</strain>
        <tissue evidence="1">Whole animal</tissue>
    </source>
</reference>
<dbReference type="Proteomes" id="UP001175271">
    <property type="component" value="Unassembled WGS sequence"/>
</dbReference>
<accession>A0AA39IHI2</accession>
<dbReference type="EMBL" id="JAUCMV010000001">
    <property type="protein sequence ID" value="KAK0423359.1"/>
    <property type="molecule type" value="Genomic_DNA"/>
</dbReference>
<dbReference type="AlphaFoldDB" id="A0AA39IHI2"/>
<organism evidence="1 2">
    <name type="scientific">Steinernema hermaphroditum</name>
    <dbReference type="NCBI Taxonomy" id="289476"/>
    <lineage>
        <taxon>Eukaryota</taxon>
        <taxon>Metazoa</taxon>
        <taxon>Ecdysozoa</taxon>
        <taxon>Nematoda</taxon>
        <taxon>Chromadorea</taxon>
        <taxon>Rhabditida</taxon>
        <taxon>Tylenchina</taxon>
        <taxon>Panagrolaimomorpha</taxon>
        <taxon>Strongyloidoidea</taxon>
        <taxon>Steinernematidae</taxon>
        <taxon>Steinernema</taxon>
    </lineage>
</organism>
<evidence type="ECO:0000313" key="2">
    <source>
        <dbReference type="Proteomes" id="UP001175271"/>
    </source>
</evidence>
<evidence type="ECO:0000313" key="1">
    <source>
        <dbReference type="EMBL" id="KAK0423359.1"/>
    </source>
</evidence>
<name>A0AA39IHI2_9BILA</name>
<keyword evidence="2" id="KW-1185">Reference proteome</keyword>
<sequence length="123" mass="13798">MSTSHNNVEWISQESLYPYETAAPNCTLSDTSEDDMDIQTDPSPTKSEQNLHFLNWLHEKDRETPCGVEDDGAQCSTNFVERLKDALTVGSVFKLTGVKITASTCDHSDTALELLYRTNILLR</sequence>
<proteinExistence type="predicted"/>
<comment type="caution">
    <text evidence="1">The sequence shown here is derived from an EMBL/GenBank/DDBJ whole genome shotgun (WGS) entry which is preliminary data.</text>
</comment>
<protein>
    <submittedName>
        <fullName evidence="1">Uncharacterized protein</fullName>
    </submittedName>
</protein>